<protein>
    <submittedName>
        <fullName evidence="1">DUF600 family protein</fullName>
    </submittedName>
</protein>
<dbReference type="AlphaFoldDB" id="A0A7X0XQU8"/>
<organism evidence="1 2">
    <name type="scientific">Listeria booriae</name>
    <dbReference type="NCBI Taxonomy" id="1552123"/>
    <lineage>
        <taxon>Bacteria</taxon>
        <taxon>Bacillati</taxon>
        <taxon>Bacillota</taxon>
        <taxon>Bacilli</taxon>
        <taxon>Bacillales</taxon>
        <taxon>Listeriaceae</taxon>
        <taxon>Listeria</taxon>
    </lineage>
</organism>
<dbReference type="Gene3D" id="3.30.500.20">
    <property type="entry name" value="BH3703-like domains"/>
    <property type="match status" value="1"/>
</dbReference>
<evidence type="ECO:0000313" key="2">
    <source>
        <dbReference type="Proteomes" id="UP000547643"/>
    </source>
</evidence>
<accession>A0A7X0XQU8</accession>
<gene>
    <name evidence="1" type="ORF">HCA46_09230</name>
</gene>
<dbReference type="SUPFAM" id="SSF160424">
    <property type="entry name" value="BH3703-like"/>
    <property type="match status" value="1"/>
</dbReference>
<name>A0A7X0XQU8_9LIST</name>
<dbReference type="NCBIfam" id="TIGR01741">
    <property type="entry name" value="staph_tand_hypo"/>
    <property type="match status" value="1"/>
</dbReference>
<proteinExistence type="predicted"/>
<dbReference type="Pfam" id="PF04634">
    <property type="entry name" value="YezG-like"/>
    <property type="match status" value="1"/>
</dbReference>
<dbReference type="EMBL" id="JAARUV010000002">
    <property type="protein sequence ID" value="MBC1779018.1"/>
    <property type="molecule type" value="Genomic_DNA"/>
</dbReference>
<sequence>MFEQELNEIYVEIAQQANDMMPNNWNSFYLNGEVKDGEGGVFFFFNTNDNLDEFIYSHDIPEIYNVDEKKYNQENHKLFELIIKLQQKFIENGQEAWESLVMIVNEDRKLKIHFDYTKWSESKFGPSQRINFFEYKYLSREPRNEKEKEIFINMENYAGAKSE</sequence>
<dbReference type="InterPro" id="IPR006728">
    <property type="entry name" value="YezG-like"/>
</dbReference>
<reference evidence="1 2" key="1">
    <citation type="submission" date="2020-03" db="EMBL/GenBank/DDBJ databases">
        <title>Soil Listeria distribution.</title>
        <authorList>
            <person name="Liao J."/>
            <person name="Wiedmann M."/>
        </authorList>
    </citation>
    <scope>NUCLEOTIDE SEQUENCE [LARGE SCALE GENOMIC DNA]</scope>
    <source>
        <strain evidence="1 2">FSL L7-1017</strain>
    </source>
</reference>
<dbReference type="Proteomes" id="UP000547643">
    <property type="component" value="Unassembled WGS sequence"/>
</dbReference>
<dbReference type="RefSeq" id="WP_185495009.1">
    <property type="nucleotide sequence ID" value="NZ_JAARUV010000002.1"/>
</dbReference>
<comment type="caution">
    <text evidence="1">The sequence shown here is derived from an EMBL/GenBank/DDBJ whole genome shotgun (WGS) entry which is preliminary data.</text>
</comment>
<evidence type="ECO:0000313" key="1">
    <source>
        <dbReference type="EMBL" id="MBC1779018.1"/>
    </source>
</evidence>
<dbReference type="InterPro" id="IPR036170">
    <property type="entry name" value="YezG-like_sf"/>
</dbReference>